<organism evidence="1 2">
    <name type="scientific">Halorarum halophilum</name>
    <dbReference type="NCBI Taxonomy" id="2743090"/>
    <lineage>
        <taxon>Archaea</taxon>
        <taxon>Methanobacteriati</taxon>
        <taxon>Methanobacteriota</taxon>
        <taxon>Stenosarchaea group</taxon>
        <taxon>Halobacteria</taxon>
        <taxon>Halobacteriales</taxon>
        <taxon>Haloferacaceae</taxon>
        <taxon>Halorarum</taxon>
    </lineage>
</organism>
<sequence>MGDPQTAEILLDTPEVVVESAAEDGTRSVKLVGTMFADGLNANAWGLTEKGAKAIASSLEGADLTAGHPDVVGYGFTRSIHDGPGKPIGTVASTGVQYFEGAMMAASGGGYSAEYEAEVTSPAYAEDFEQGLMIGGDYGVSIGITAADEDAICSIDGENFAECKHYRGEEVDGKIAGPLYDAGEADHLAVVYVPAWEEADAEVNANAAMLASSADEFFGQPFDEKHQQADAIADEHGDDAGDDRYQVMVTPDPDFTLQLP</sequence>
<dbReference type="EMBL" id="CP058532">
    <property type="protein sequence ID" value="QLG30167.1"/>
    <property type="molecule type" value="Genomic_DNA"/>
</dbReference>
<dbReference type="GeneID" id="56031468"/>
<name>A0A7D5GPW5_9EURY</name>
<keyword evidence="1" id="KW-0614">Plasmid</keyword>
<dbReference type="Proteomes" id="UP000509750">
    <property type="component" value="Plasmid unnamed3"/>
</dbReference>
<protein>
    <submittedName>
        <fullName evidence="1">Uncharacterized protein</fullName>
    </submittedName>
</protein>
<reference evidence="1 2" key="1">
    <citation type="submission" date="2020-07" db="EMBL/GenBank/DDBJ databases">
        <title>Gai3-2, isolated from salt lake.</title>
        <authorList>
            <person name="Cui H."/>
            <person name="Shi X."/>
        </authorList>
    </citation>
    <scope>NUCLEOTIDE SEQUENCE [LARGE SCALE GENOMIC DNA]</scope>
    <source>
        <strain evidence="1 2">Gai3-2</strain>
        <plasmid evidence="1 2">unnamed3</plasmid>
    </source>
</reference>
<accession>A0A7D5GPW5</accession>
<gene>
    <name evidence="1" type="ORF">HUG10_21505</name>
</gene>
<dbReference type="AlphaFoldDB" id="A0A7D5GPW5"/>
<proteinExistence type="predicted"/>
<evidence type="ECO:0000313" key="2">
    <source>
        <dbReference type="Proteomes" id="UP000509750"/>
    </source>
</evidence>
<dbReference type="KEGG" id="halg:HUG10_21505"/>
<keyword evidence="2" id="KW-1185">Reference proteome</keyword>
<evidence type="ECO:0000313" key="1">
    <source>
        <dbReference type="EMBL" id="QLG30167.1"/>
    </source>
</evidence>
<dbReference type="RefSeq" id="WP_179171741.1">
    <property type="nucleotide sequence ID" value="NZ_CP058532.1"/>
</dbReference>
<geneLocation type="plasmid" evidence="1 2">
    <name>unnamed3</name>
</geneLocation>